<name>A0AC58TL83_TOBAC</name>
<reference evidence="1" key="1">
    <citation type="journal article" date="2014" name="Nat. Commun.">
        <title>The tobacco genome sequence and its comparison with those of tomato and potato.</title>
        <authorList>
            <person name="Sierro N."/>
            <person name="Battey J.N."/>
            <person name="Ouadi S."/>
            <person name="Bakaher N."/>
            <person name="Bovet L."/>
            <person name="Willig A."/>
            <person name="Goepfert S."/>
            <person name="Peitsch M.C."/>
            <person name="Ivanov N.V."/>
        </authorList>
    </citation>
    <scope>NUCLEOTIDE SEQUENCE [LARGE SCALE GENOMIC DNA]</scope>
</reference>
<dbReference type="Proteomes" id="UP000790787">
    <property type="component" value="Chromosome 21"/>
</dbReference>
<evidence type="ECO:0000313" key="2">
    <source>
        <dbReference type="RefSeq" id="XP_075097965.1"/>
    </source>
</evidence>
<proteinExistence type="predicted"/>
<sequence length="280" mass="32872">MTTSSKNIVAELNKGLKLNGKKYETWSLKVQYVLEEQEDLEAINNVMNEPEEGNTAQHRHEREAYDSWKKKNSITRITLLSTLDDDILREFKGHQRAIDLWNSLRKRFGTCSTARLRSLMIKFDSYKKLPKYSMKTHLRQMTNMIGELKDVGHVLTDEQQIQVVIRSLPSSWYHMKMHLTHNERITTLEDVRRHFELEEERLEAAKPIAELHMETTSKTKSDSNKRNWEKKRGPPQAHPAQHAKRAKTEKGNNRRPKRVKVAKVKCYNCDKKGSLCHRLL</sequence>
<keyword evidence="1" id="KW-1185">Reference proteome</keyword>
<gene>
    <name evidence="2" type="primary">LOC142175279</name>
</gene>
<organism evidence="1 2">
    <name type="scientific">Nicotiana tabacum</name>
    <name type="common">Common tobacco</name>
    <dbReference type="NCBI Taxonomy" id="4097"/>
    <lineage>
        <taxon>Eukaryota</taxon>
        <taxon>Viridiplantae</taxon>
        <taxon>Streptophyta</taxon>
        <taxon>Embryophyta</taxon>
        <taxon>Tracheophyta</taxon>
        <taxon>Spermatophyta</taxon>
        <taxon>Magnoliopsida</taxon>
        <taxon>eudicotyledons</taxon>
        <taxon>Gunneridae</taxon>
        <taxon>Pentapetalae</taxon>
        <taxon>asterids</taxon>
        <taxon>lamiids</taxon>
        <taxon>Solanales</taxon>
        <taxon>Solanaceae</taxon>
        <taxon>Nicotianoideae</taxon>
        <taxon>Nicotianeae</taxon>
        <taxon>Nicotiana</taxon>
    </lineage>
</organism>
<dbReference type="RefSeq" id="XP_075097965.1">
    <property type="nucleotide sequence ID" value="XM_075241864.1"/>
</dbReference>
<evidence type="ECO:0000313" key="1">
    <source>
        <dbReference type="Proteomes" id="UP000790787"/>
    </source>
</evidence>
<protein>
    <submittedName>
        <fullName evidence="2">Uncharacterized protein LOC142175279</fullName>
    </submittedName>
</protein>
<accession>A0AC58TL83</accession>
<reference evidence="2" key="2">
    <citation type="submission" date="2025-08" db="UniProtKB">
        <authorList>
            <consortium name="RefSeq"/>
        </authorList>
    </citation>
    <scope>IDENTIFICATION</scope>
    <source>
        <tissue evidence="2">Leaf</tissue>
    </source>
</reference>